<protein>
    <submittedName>
        <fullName evidence="3">SHOCT domain-containing protein</fullName>
    </submittedName>
</protein>
<keyword evidence="4" id="KW-1185">Reference proteome</keyword>
<feature type="domain" description="SHOCT" evidence="2">
    <location>
        <begin position="87"/>
        <end position="113"/>
    </location>
</feature>
<evidence type="ECO:0000256" key="1">
    <source>
        <dbReference type="SAM" id="Phobius"/>
    </source>
</evidence>
<evidence type="ECO:0000259" key="2">
    <source>
        <dbReference type="Pfam" id="PF09851"/>
    </source>
</evidence>
<geneLocation type="plasmid" evidence="4">
    <name>phar01</name>
</geneLocation>
<sequence length="115" mass="12076">MTSQFEILRRNGLKTGLVAVPLLVGASGTAAVHGGGVMGGGWGDMGGLGWFGMLGGGMLLWTLLLIGLVLALVYGVERGNGTENGDTALAELRERYARGELSDEEFDEHKKQLEG</sequence>
<proteinExistence type="predicted"/>
<organism evidence="3 4">
    <name type="scientific">Halorubrum salinarum</name>
    <dbReference type="NCBI Taxonomy" id="2739057"/>
    <lineage>
        <taxon>Archaea</taxon>
        <taxon>Methanobacteriati</taxon>
        <taxon>Methanobacteriota</taxon>
        <taxon>Stenosarchaea group</taxon>
        <taxon>Halobacteria</taxon>
        <taxon>Halobacteriales</taxon>
        <taxon>Haloferacaceae</taxon>
        <taxon>Halorubrum</taxon>
    </lineage>
</organism>
<dbReference type="GeneID" id="55596496"/>
<dbReference type="Pfam" id="PF09851">
    <property type="entry name" value="SHOCT"/>
    <property type="match status" value="1"/>
</dbReference>
<gene>
    <name evidence="3" type="ORF">HPS36_15800</name>
</gene>
<evidence type="ECO:0000313" key="4">
    <source>
        <dbReference type="Proteomes" id="UP000505020"/>
    </source>
</evidence>
<dbReference type="RefSeq" id="WP_173230927.1">
    <property type="nucleotide sequence ID" value="NZ_CP053942.1"/>
</dbReference>
<name>A0A7D4D1F9_9EURY</name>
<dbReference type="KEGG" id="hsai:HPS36_15800"/>
<reference evidence="3 4" key="1">
    <citation type="submission" date="2020-05" db="EMBL/GenBank/DDBJ databases">
        <title>Halorubrum RHB-C sp.nov., an extremely halophilic archaeon isolated from solar salt farm.</title>
        <authorList>
            <person name="Ho H."/>
            <person name="Danganan R.E."/>
            <person name="Dedeles G.R."/>
            <person name="Kim S.-G."/>
        </authorList>
    </citation>
    <scope>NUCLEOTIDE SEQUENCE [LARGE SCALE GENOMIC DNA]</scope>
    <source>
        <strain evidence="3 4">RHB-C</strain>
        <plasmid evidence="4">phar01</plasmid>
    </source>
</reference>
<keyword evidence="3" id="KW-0614">Plasmid</keyword>
<evidence type="ECO:0000313" key="3">
    <source>
        <dbReference type="EMBL" id="QKG94343.1"/>
    </source>
</evidence>
<dbReference type="InterPro" id="IPR018649">
    <property type="entry name" value="SHOCT"/>
</dbReference>
<keyword evidence="1" id="KW-0472">Membrane</keyword>
<dbReference type="AlphaFoldDB" id="A0A7D4D1F9"/>
<keyword evidence="1" id="KW-1133">Transmembrane helix</keyword>
<dbReference type="EMBL" id="CP053942">
    <property type="protein sequence ID" value="QKG94343.1"/>
    <property type="molecule type" value="Genomic_DNA"/>
</dbReference>
<feature type="transmembrane region" description="Helical" evidence="1">
    <location>
        <begin position="50"/>
        <end position="74"/>
    </location>
</feature>
<accession>A0A7D4D1F9</accession>
<keyword evidence="1" id="KW-0812">Transmembrane</keyword>
<dbReference type="Proteomes" id="UP000505020">
    <property type="component" value="Plasmid pHAR01"/>
</dbReference>